<gene>
    <name evidence="2" type="ORF">SAMN05444365_101104</name>
</gene>
<name>A0A1H3FQX8_9ACTN</name>
<dbReference type="AlphaFoldDB" id="A0A1H3FQX8"/>
<evidence type="ECO:0000313" key="2">
    <source>
        <dbReference type="EMBL" id="SDX92798.1"/>
    </source>
</evidence>
<proteinExistence type="predicted"/>
<sequence>MATVAAFSALIAAAPAAPAFASAHQMSPPDGGGYGRVESGHQAVSACDTSANDRGVFVRYVTSNPNDGRQHTLRDTDGSSGGCGVANVGPYVITSYQVCSIQTGGTNEKCTSEEWISGR</sequence>
<evidence type="ECO:0000313" key="3">
    <source>
        <dbReference type="Proteomes" id="UP000242415"/>
    </source>
</evidence>
<keyword evidence="1" id="KW-0732">Signal</keyword>
<keyword evidence="3" id="KW-1185">Reference proteome</keyword>
<evidence type="ECO:0008006" key="4">
    <source>
        <dbReference type="Google" id="ProtNLM"/>
    </source>
</evidence>
<feature type="chain" id="PRO_5017377484" description="Secreted protein" evidence="1">
    <location>
        <begin position="22"/>
        <end position="119"/>
    </location>
</feature>
<reference evidence="3" key="1">
    <citation type="submission" date="2016-10" db="EMBL/GenBank/DDBJ databases">
        <authorList>
            <person name="Varghese N."/>
            <person name="Submissions S."/>
        </authorList>
    </citation>
    <scope>NUCLEOTIDE SEQUENCE [LARGE SCALE GENOMIC DNA]</scope>
    <source>
        <strain evidence="3">DSM 45245</strain>
    </source>
</reference>
<organism evidence="2 3">
    <name type="scientific">Micromonospora pattaloongensis</name>
    <dbReference type="NCBI Taxonomy" id="405436"/>
    <lineage>
        <taxon>Bacteria</taxon>
        <taxon>Bacillati</taxon>
        <taxon>Actinomycetota</taxon>
        <taxon>Actinomycetes</taxon>
        <taxon>Micromonosporales</taxon>
        <taxon>Micromonosporaceae</taxon>
        <taxon>Micromonospora</taxon>
    </lineage>
</organism>
<dbReference type="EMBL" id="FNPH01000001">
    <property type="protein sequence ID" value="SDX92798.1"/>
    <property type="molecule type" value="Genomic_DNA"/>
</dbReference>
<feature type="signal peptide" evidence="1">
    <location>
        <begin position="1"/>
        <end position="21"/>
    </location>
</feature>
<accession>A0A1H3FQX8</accession>
<protein>
    <recommendedName>
        <fullName evidence="4">Secreted protein</fullName>
    </recommendedName>
</protein>
<dbReference type="Proteomes" id="UP000242415">
    <property type="component" value="Unassembled WGS sequence"/>
</dbReference>
<evidence type="ECO:0000256" key="1">
    <source>
        <dbReference type="SAM" id="SignalP"/>
    </source>
</evidence>